<feature type="compositionally biased region" description="Basic and acidic residues" evidence="5">
    <location>
        <begin position="1"/>
        <end position="12"/>
    </location>
</feature>
<name>A0A4X2JTD1_VOMUR</name>
<feature type="region of interest" description="Disordered" evidence="5">
    <location>
        <begin position="174"/>
        <end position="230"/>
    </location>
</feature>
<dbReference type="Ensembl" id="ENSVURT00010000354.1">
    <property type="protein sequence ID" value="ENSVURP00010000305.1"/>
    <property type="gene ID" value="ENSVURG00010000288.1"/>
</dbReference>
<feature type="compositionally biased region" description="Basic residues" evidence="5">
    <location>
        <begin position="217"/>
        <end position="227"/>
    </location>
</feature>
<dbReference type="GeneTree" id="ENSGT00560000077278"/>
<evidence type="ECO:0000256" key="1">
    <source>
        <dbReference type="ARBA" id="ARBA00022723"/>
    </source>
</evidence>
<keyword evidence="2 4" id="KW-0863">Zinc-finger</keyword>
<dbReference type="OMA" id="CAQPIRC"/>
<dbReference type="SUPFAM" id="SSF63748">
    <property type="entry name" value="Tudor/PWWP/MBT"/>
    <property type="match status" value="1"/>
</dbReference>
<dbReference type="Pfam" id="PF07496">
    <property type="entry name" value="zf-CW"/>
    <property type="match status" value="1"/>
</dbReference>
<keyword evidence="9" id="KW-1185">Reference proteome</keyword>
<evidence type="ECO:0000256" key="5">
    <source>
        <dbReference type="SAM" id="MobiDB-lite"/>
    </source>
</evidence>
<reference evidence="8" key="2">
    <citation type="submission" date="2025-08" db="UniProtKB">
        <authorList>
            <consortium name="Ensembl"/>
        </authorList>
    </citation>
    <scope>IDENTIFICATION</scope>
</reference>
<reference evidence="8" key="3">
    <citation type="submission" date="2025-09" db="UniProtKB">
        <authorList>
            <consortium name="Ensembl"/>
        </authorList>
    </citation>
    <scope>IDENTIFICATION</scope>
</reference>
<dbReference type="Gene3D" id="2.30.30.140">
    <property type="match status" value="1"/>
</dbReference>
<dbReference type="PANTHER" id="PTHR15999">
    <property type="entry name" value="ZINC FINGER CW-TYPE PWWP DOMAIN PROTEIN 1"/>
    <property type="match status" value="1"/>
</dbReference>
<dbReference type="CTD" id="55063"/>
<evidence type="ECO:0008006" key="10">
    <source>
        <dbReference type="Google" id="ProtNLM"/>
    </source>
</evidence>
<proteinExistence type="predicted"/>
<feature type="region of interest" description="Disordered" evidence="5">
    <location>
        <begin position="1"/>
        <end position="108"/>
    </location>
</feature>
<dbReference type="GO" id="GO:0008270">
    <property type="term" value="F:zinc ion binding"/>
    <property type="evidence" value="ECO:0007669"/>
    <property type="project" value="UniProtKB-KW"/>
</dbReference>
<feature type="compositionally biased region" description="Basic residues" evidence="5">
    <location>
        <begin position="60"/>
        <end position="70"/>
    </location>
</feature>
<evidence type="ECO:0000256" key="4">
    <source>
        <dbReference type="PROSITE-ProRule" id="PRU00454"/>
    </source>
</evidence>
<gene>
    <name evidence="8" type="primary">ZCWPW1</name>
</gene>
<dbReference type="Proteomes" id="UP000314987">
    <property type="component" value="Unassembled WGS sequence"/>
</dbReference>
<dbReference type="InterPro" id="IPR000313">
    <property type="entry name" value="PWWP_dom"/>
</dbReference>
<reference evidence="9" key="1">
    <citation type="submission" date="2018-12" db="EMBL/GenBank/DDBJ databases">
        <authorList>
            <person name="Yazar S."/>
        </authorList>
    </citation>
    <scope>NUCLEOTIDE SEQUENCE [LARGE SCALE GENOMIC DNA]</scope>
</reference>
<evidence type="ECO:0000256" key="3">
    <source>
        <dbReference type="ARBA" id="ARBA00022833"/>
    </source>
</evidence>
<dbReference type="Pfam" id="PF00855">
    <property type="entry name" value="PWWP"/>
    <property type="match status" value="1"/>
</dbReference>
<dbReference type="RefSeq" id="XP_027699977.1">
    <property type="nucleotide sequence ID" value="XM_027844176.1"/>
</dbReference>
<dbReference type="GeneID" id="114029624"/>
<evidence type="ECO:0000259" key="6">
    <source>
        <dbReference type="PROSITE" id="PS50812"/>
    </source>
</evidence>
<feature type="domain" description="PWWP" evidence="6">
    <location>
        <begin position="318"/>
        <end position="384"/>
    </location>
</feature>
<feature type="domain" description="CW-type" evidence="7">
    <location>
        <begin position="251"/>
        <end position="305"/>
    </location>
</feature>
<evidence type="ECO:0000256" key="2">
    <source>
        <dbReference type="ARBA" id="ARBA00022771"/>
    </source>
</evidence>
<dbReference type="PROSITE" id="PS51050">
    <property type="entry name" value="ZF_CW"/>
    <property type="match status" value="1"/>
</dbReference>
<dbReference type="PANTHER" id="PTHR15999:SF2">
    <property type="entry name" value="ZINC FINGER CW-TYPE PWWP DOMAIN PROTEIN 1"/>
    <property type="match status" value="1"/>
</dbReference>
<feature type="compositionally biased region" description="Polar residues" evidence="5">
    <location>
        <begin position="473"/>
        <end position="482"/>
    </location>
</feature>
<dbReference type="STRING" id="29139.ENSVURP00010000305"/>
<feature type="region of interest" description="Disordered" evidence="5">
    <location>
        <begin position="453"/>
        <end position="597"/>
    </location>
</feature>
<protein>
    <recommendedName>
        <fullName evidence="10">Zinc finger CW-type and PWWP domain containing 1</fullName>
    </recommendedName>
</protein>
<dbReference type="AlphaFoldDB" id="A0A4X2JTD1"/>
<dbReference type="GO" id="GO:0005634">
    <property type="term" value="C:nucleus"/>
    <property type="evidence" value="ECO:0007669"/>
    <property type="project" value="TreeGrafter"/>
</dbReference>
<feature type="compositionally biased region" description="Basic and acidic residues" evidence="5">
    <location>
        <begin position="611"/>
        <end position="621"/>
    </location>
</feature>
<accession>A0A4X2JTD1</accession>
<dbReference type="CDD" id="cd20145">
    <property type="entry name" value="PWWP_ZCWPW1"/>
    <property type="match status" value="1"/>
</dbReference>
<dbReference type="RefSeq" id="XP_027699984.1">
    <property type="nucleotide sequence ID" value="XM_027844183.1"/>
</dbReference>
<keyword evidence="1" id="KW-0479">Metal-binding</keyword>
<sequence length="635" mass="70670">MMTTLKNKEGGKGPKKAFTPPGQKTCTVIPCSLDAPDNEETQGIGLLGVNTSQDQPKDKTQKKKKEKVTRKSSGNDKEGKGPLATKTGKEQDTKGNERKTEKETTNLTSEQFEEIVQCVLKKSLQDCLDMTCETSCAQRIEYSPGTKETSTATTEVDRKLLGIPYSPAIPVSKEEKIVAGTQSPKSDPLPSEKKQNKLSLSKKRIEAKDEKPELTKSGHKHRRKGQPKKIVQGYTQISDQEEAGGERTSNFSQCIAWAQCSFPKCEKWRRLHGNIDPSVLPDDWSCSQNTDLQFNHCDIPEETWSGGESDVVYASYIPGSIIWAKQYGYPWWPGMVESDPDLGEYFLFASQQDVLPSKYHVTFFGDTASRAWIPSNMLKNFQELSLEQIEPKKIKNKDCSQKLMAALVMAREAQQISIQDRVSLFGFHTRYKENAAESGSSEEGGDLFFQEARKPQRAGSSNSCISKEENKEPSSTNYNPAHTSKEKLKLKDEQDETPRRKRNKTSPSQDSTSVERKGDSENSQSDQPGLKKKFTTPQRKTTVTELPGRGGDRAPQNQTPPAQSPAWPLVEAGKKSDPQGSLVLMSKNPLPENKASSDLKLEQLMEEVRGGVNSKGEHQAPVEEENEISLVLSEE</sequence>
<dbReference type="InterPro" id="IPR042778">
    <property type="entry name" value="ZCWPW1/ZCWPW2"/>
</dbReference>
<feature type="region of interest" description="Disordered" evidence="5">
    <location>
        <begin position="611"/>
        <end position="635"/>
    </location>
</feature>
<evidence type="ECO:0000313" key="8">
    <source>
        <dbReference type="Ensembl" id="ENSVURP00010000305.1"/>
    </source>
</evidence>
<evidence type="ECO:0000313" key="9">
    <source>
        <dbReference type="Proteomes" id="UP000314987"/>
    </source>
</evidence>
<organism evidence="8 9">
    <name type="scientific">Vombatus ursinus</name>
    <name type="common">Common wombat</name>
    <dbReference type="NCBI Taxonomy" id="29139"/>
    <lineage>
        <taxon>Eukaryota</taxon>
        <taxon>Metazoa</taxon>
        <taxon>Chordata</taxon>
        <taxon>Craniata</taxon>
        <taxon>Vertebrata</taxon>
        <taxon>Euteleostomi</taxon>
        <taxon>Mammalia</taxon>
        <taxon>Metatheria</taxon>
        <taxon>Diprotodontia</taxon>
        <taxon>Vombatidae</taxon>
        <taxon>Vombatus</taxon>
    </lineage>
</organism>
<dbReference type="RefSeq" id="XP_027699991.1">
    <property type="nucleotide sequence ID" value="XM_027844190.1"/>
</dbReference>
<dbReference type="Gene3D" id="3.30.40.100">
    <property type="match status" value="1"/>
</dbReference>
<feature type="compositionally biased region" description="Polar residues" evidence="5">
    <location>
        <begin position="535"/>
        <end position="544"/>
    </location>
</feature>
<keyword evidence="3" id="KW-0862">Zinc</keyword>
<dbReference type="SMART" id="SM00293">
    <property type="entry name" value="PWWP"/>
    <property type="match status" value="1"/>
</dbReference>
<feature type="compositionally biased region" description="Basic and acidic residues" evidence="5">
    <location>
        <begin position="483"/>
        <end position="498"/>
    </location>
</feature>
<evidence type="ECO:0000259" key="7">
    <source>
        <dbReference type="PROSITE" id="PS51050"/>
    </source>
</evidence>
<dbReference type="PROSITE" id="PS50812">
    <property type="entry name" value="PWWP"/>
    <property type="match status" value="1"/>
</dbReference>
<feature type="compositionally biased region" description="Basic and acidic residues" evidence="5">
    <location>
        <begin position="87"/>
        <end position="104"/>
    </location>
</feature>
<dbReference type="OrthoDB" id="9449848at2759"/>
<feature type="compositionally biased region" description="Acidic residues" evidence="5">
    <location>
        <begin position="622"/>
        <end position="635"/>
    </location>
</feature>
<feature type="compositionally biased region" description="Basic and acidic residues" evidence="5">
    <location>
        <begin position="203"/>
        <end position="216"/>
    </location>
</feature>
<dbReference type="RefSeq" id="XP_027700000.1">
    <property type="nucleotide sequence ID" value="XM_027844199.1"/>
</dbReference>
<dbReference type="InterPro" id="IPR011124">
    <property type="entry name" value="Znf_CW"/>
</dbReference>